<sequence length="160" mass="17199">MLKIAAVSALSTLILVAAAPAEAGRQKIDNDLSRCNGSNGSAVLVKISGVKAGTGMMRVQTYRGTKSEWLKKGAWLHRVEVPARKGDMQFCLPIEAAGNYAVAVRHDINNNGKTDIFSDGGGMSNNPSINIFNLGKPSYKKTAFAVGNEVKSINIRMKYR</sequence>
<protein>
    <submittedName>
        <fullName evidence="2">Uncharacterized conserved protein, DUF2141 family</fullName>
    </submittedName>
</protein>
<dbReference type="EMBL" id="FSQW01000001">
    <property type="protein sequence ID" value="SIN59519.1"/>
    <property type="molecule type" value="Genomic_DNA"/>
</dbReference>
<dbReference type="Proteomes" id="UP000185192">
    <property type="component" value="Unassembled WGS sequence"/>
</dbReference>
<evidence type="ECO:0000313" key="3">
    <source>
        <dbReference type="Proteomes" id="UP000185192"/>
    </source>
</evidence>
<gene>
    <name evidence="2" type="ORF">SAMN02745824_0047</name>
</gene>
<reference evidence="3" key="1">
    <citation type="submission" date="2016-11" db="EMBL/GenBank/DDBJ databases">
        <authorList>
            <person name="Varghese N."/>
            <person name="Submissions S."/>
        </authorList>
    </citation>
    <scope>NUCLEOTIDE SEQUENCE [LARGE SCALE GENOMIC DNA]</scope>
    <source>
        <strain evidence="3">DSM 22363</strain>
    </source>
</reference>
<keyword evidence="1" id="KW-0732">Signal</keyword>
<dbReference type="RefSeq" id="WP_074203179.1">
    <property type="nucleotide sequence ID" value="NZ_FSQW01000001.1"/>
</dbReference>
<keyword evidence="3" id="KW-1185">Reference proteome</keyword>
<dbReference type="OrthoDB" id="7189112at2"/>
<proteinExistence type="predicted"/>
<dbReference type="Pfam" id="PF09912">
    <property type="entry name" value="DUF2141"/>
    <property type="match status" value="1"/>
</dbReference>
<evidence type="ECO:0000313" key="2">
    <source>
        <dbReference type="EMBL" id="SIN59519.1"/>
    </source>
</evidence>
<organism evidence="2 3">
    <name type="scientific">Parasphingorhabdus marina DSM 22363</name>
    <dbReference type="NCBI Taxonomy" id="1123272"/>
    <lineage>
        <taxon>Bacteria</taxon>
        <taxon>Pseudomonadati</taxon>
        <taxon>Pseudomonadota</taxon>
        <taxon>Alphaproteobacteria</taxon>
        <taxon>Sphingomonadales</taxon>
        <taxon>Sphingomonadaceae</taxon>
        <taxon>Parasphingorhabdus</taxon>
    </lineage>
</organism>
<name>A0A1N6CM11_9SPHN</name>
<evidence type="ECO:0000256" key="1">
    <source>
        <dbReference type="SAM" id="SignalP"/>
    </source>
</evidence>
<feature type="signal peptide" evidence="1">
    <location>
        <begin position="1"/>
        <end position="23"/>
    </location>
</feature>
<accession>A0A1N6CM11</accession>
<dbReference type="STRING" id="1123272.SAMN02745824_0047"/>
<feature type="chain" id="PRO_5013269388" evidence="1">
    <location>
        <begin position="24"/>
        <end position="160"/>
    </location>
</feature>
<dbReference type="InterPro" id="IPR018673">
    <property type="entry name" value="DUF2141"/>
</dbReference>
<dbReference type="AlphaFoldDB" id="A0A1N6CM11"/>